<evidence type="ECO:0000256" key="4">
    <source>
        <dbReference type="ARBA" id="ARBA00022679"/>
    </source>
</evidence>
<dbReference type="InterPro" id="IPR003594">
    <property type="entry name" value="HATPase_dom"/>
</dbReference>
<keyword evidence="8" id="KW-0812">Transmembrane</keyword>
<dbReference type="GO" id="GO:0005524">
    <property type="term" value="F:ATP binding"/>
    <property type="evidence" value="ECO:0007669"/>
    <property type="project" value="UniProtKB-KW"/>
</dbReference>
<dbReference type="Pfam" id="PF07568">
    <property type="entry name" value="HisKA_2"/>
    <property type="match status" value="1"/>
</dbReference>
<comment type="caution">
    <text evidence="10">The sequence shown here is derived from an EMBL/GenBank/DDBJ whole genome shotgun (WGS) entry which is preliminary data.</text>
</comment>
<evidence type="ECO:0000256" key="8">
    <source>
        <dbReference type="SAM" id="Phobius"/>
    </source>
</evidence>
<evidence type="ECO:0000256" key="5">
    <source>
        <dbReference type="ARBA" id="ARBA00022741"/>
    </source>
</evidence>
<dbReference type="SUPFAM" id="SSF48452">
    <property type="entry name" value="TPR-like"/>
    <property type="match status" value="1"/>
</dbReference>
<dbReference type="PANTHER" id="PTHR41523:SF8">
    <property type="entry name" value="ETHYLENE RESPONSE SENSOR PROTEIN"/>
    <property type="match status" value="1"/>
</dbReference>
<evidence type="ECO:0000256" key="7">
    <source>
        <dbReference type="ARBA" id="ARBA00022840"/>
    </source>
</evidence>
<evidence type="ECO:0000313" key="10">
    <source>
        <dbReference type="EMBL" id="RRB10873.1"/>
    </source>
</evidence>
<evidence type="ECO:0000256" key="1">
    <source>
        <dbReference type="ARBA" id="ARBA00000085"/>
    </source>
</evidence>
<dbReference type="InterPro" id="IPR036890">
    <property type="entry name" value="HATPase_C_sf"/>
</dbReference>
<dbReference type="Proteomes" id="UP000274271">
    <property type="component" value="Unassembled WGS sequence"/>
</dbReference>
<dbReference type="Gene3D" id="1.25.40.10">
    <property type="entry name" value="Tetratricopeptide repeat domain"/>
    <property type="match status" value="2"/>
</dbReference>
<dbReference type="AlphaFoldDB" id="A0A3P1CC13"/>
<reference evidence="10 11" key="1">
    <citation type="submission" date="2018-11" db="EMBL/GenBank/DDBJ databases">
        <authorList>
            <person name="Zhou Z."/>
            <person name="Wang G."/>
        </authorList>
    </citation>
    <scope>NUCLEOTIDE SEQUENCE [LARGE SCALE GENOMIC DNA]</scope>
    <source>
        <strain evidence="10 11">KCTC42998</strain>
    </source>
</reference>
<keyword evidence="5" id="KW-0547">Nucleotide-binding</keyword>
<accession>A0A3P1CC13</accession>
<keyword evidence="6" id="KW-0418">Kinase</keyword>
<dbReference type="GO" id="GO:0004673">
    <property type="term" value="F:protein histidine kinase activity"/>
    <property type="evidence" value="ECO:0007669"/>
    <property type="project" value="UniProtKB-EC"/>
</dbReference>
<keyword evidence="11" id="KW-1185">Reference proteome</keyword>
<dbReference type="EC" id="2.7.13.3" evidence="2"/>
<evidence type="ECO:0000256" key="2">
    <source>
        <dbReference type="ARBA" id="ARBA00012438"/>
    </source>
</evidence>
<protein>
    <recommendedName>
        <fullName evidence="2">histidine kinase</fullName>
        <ecNumber evidence="2">2.7.13.3</ecNumber>
    </recommendedName>
</protein>
<keyword evidence="3" id="KW-0597">Phosphoprotein</keyword>
<dbReference type="InterPro" id="IPR011495">
    <property type="entry name" value="Sig_transdc_His_kin_sub2_dim/P"/>
</dbReference>
<dbReference type="Gene3D" id="3.30.565.10">
    <property type="entry name" value="Histidine kinase-like ATPase, C-terminal domain"/>
    <property type="match status" value="1"/>
</dbReference>
<comment type="catalytic activity">
    <reaction evidence="1">
        <text>ATP + protein L-histidine = ADP + protein N-phospho-L-histidine.</text>
        <dbReference type="EC" id="2.7.13.3"/>
    </reaction>
</comment>
<evidence type="ECO:0000259" key="9">
    <source>
        <dbReference type="PROSITE" id="PS50109"/>
    </source>
</evidence>
<dbReference type="InterPro" id="IPR011990">
    <property type="entry name" value="TPR-like_helical_dom_sf"/>
</dbReference>
<dbReference type="Pfam" id="PF02518">
    <property type="entry name" value="HATPase_c"/>
    <property type="match status" value="1"/>
</dbReference>
<dbReference type="SMART" id="SM00387">
    <property type="entry name" value="HATPase_c"/>
    <property type="match status" value="1"/>
</dbReference>
<dbReference type="PROSITE" id="PS50109">
    <property type="entry name" value="HIS_KIN"/>
    <property type="match status" value="1"/>
</dbReference>
<keyword evidence="4" id="KW-0808">Transferase</keyword>
<dbReference type="SUPFAM" id="SSF55874">
    <property type="entry name" value="ATPase domain of HSP90 chaperone/DNA topoisomerase II/histidine kinase"/>
    <property type="match status" value="1"/>
</dbReference>
<evidence type="ECO:0000256" key="6">
    <source>
        <dbReference type="ARBA" id="ARBA00022777"/>
    </source>
</evidence>
<name>A0A3P1CC13_9BACT</name>
<keyword evidence="7" id="KW-0067">ATP-binding</keyword>
<dbReference type="InterPro" id="IPR005467">
    <property type="entry name" value="His_kinase_dom"/>
</dbReference>
<dbReference type="PANTHER" id="PTHR41523">
    <property type="entry name" value="TWO-COMPONENT SYSTEM SENSOR PROTEIN"/>
    <property type="match status" value="1"/>
</dbReference>
<keyword evidence="8" id="KW-1133">Transmembrane helix</keyword>
<evidence type="ECO:0000313" key="11">
    <source>
        <dbReference type="Proteomes" id="UP000274271"/>
    </source>
</evidence>
<feature type="transmembrane region" description="Helical" evidence="8">
    <location>
        <begin position="413"/>
        <end position="435"/>
    </location>
</feature>
<sequence>MGPGSNLFSTIFLLQICLITGEELVVTIRAGIISLRMGVFSQRRIFWPVPVPGMNGFSRSFRMAVFFSRRFTQLILSVFLGFAILPKHASAQRPRYLKLQPHKLMYADTVYREAIAKNDSLLLAEAYYLYGKTYEASGDNLTSQRWFLKSLRILEPRGDSFDLSRLYNRLSSSQENYGEMLRYAMLAMAVARRIHSDKALMRVYGNMAQIHRTDWSESGKKPNLPRPRPDSTLFYFREIYRLAYQLKDPVAMISINSSLGHFTWDTDRNPKAIQYLKTALDLAAREKEDGARINLLLEIASIYTTLKQPEQTWRYLRQAQQLLNENPFNDYNVNTAFEREYMAYYRLIGDWKRAYERSEKLRGMENSSYMADRAGAIVRLNMEYKSEKREALLKTQKQELALRAETLVVQQRFTWAASALLLVTAAMSLIFFRLYRKNRRISQRNVELVKEQNHRVKNNLQVVSSLLNLQATQLADETARKAVEESQLRVRAMAILHRRLYDEDTLVVVDVAPFISELVESVLQTFGYASVEPAYDLVRLELSADDALPLGLIINELTTNACKYAFPDHPNPIFRISSEWKGNRYRIFVVDNGPGLPASLDTVASTEQQGGFGMRLIQMQVDQLDGEYRFRSEGGTQFVMEFKV</sequence>
<dbReference type="Gene3D" id="3.30.450.20">
    <property type="entry name" value="PAS domain"/>
    <property type="match status" value="1"/>
</dbReference>
<organism evidence="10 11">
    <name type="scientific">Larkinella knui</name>
    <dbReference type="NCBI Taxonomy" id="2025310"/>
    <lineage>
        <taxon>Bacteria</taxon>
        <taxon>Pseudomonadati</taxon>
        <taxon>Bacteroidota</taxon>
        <taxon>Cytophagia</taxon>
        <taxon>Cytophagales</taxon>
        <taxon>Spirosomataceae</taxon>
        <taxon>Larkinella</taxon>
    </lineage>
</organism>
<keyword evidence="8" id="KW-0472">Membrane</keyword>
<evidence type="ECO:0000256" key="3">
    <source>
        <dbReference type="ARBA" id="ARBA00022553"/>
    </source>
</evidence>
<feature type="domain" description="Histidine kinase" evidence="9">
    <location>
        <begin position="451"/>
        <end position="644"/>
    </location>
</feature>
<proteinExistence type="predicted"/>
<dbReference type="EMBL" id="RQJP01000006">
    <property type="protein sequence ID" value="RRB10873.1"/>
    <property type="molecule type" value="Genomic_DNA"/>
</dbReference>
<gene>
    <name evidence="10" type="ORF">EHT87_27395</name>
</gene>